<dbReference type="GeneID" id="78453510"/>
<reference evidence="1 2" key="1">
    <citation type="submission" date="2018-06" db="EMBL/GenBank/DDBJ databases">
        <authorList>
            <consortium name="Pathogen Informatics"/>
            <person name="Doyle S."/>
        </authorList>
    </citation>
    <scope>NUCLEOTIDE SEQUENCE [LARGE SCALE GENOMIC DNA]</scope>
    <source>
        <strain evidence="1 2">NCTC12112</strain>
    </source>
</reference>
<name>A0AAX1TT34_9FUSO</name>
<evidence type="ECO:0000313" key="1">
    <source>
        <dbReference type="EMBL" id="SQJ08325.1"/>
    </source>
</evidence>
<dbReference type="AlphaFoldDB" id="A0AAX1TT34"/>
<protein>
    <recommendedName>
        <fullName evidence="3">Lipoprotein</fullName>
    </recommendedName>
</protein>
<dbReference type="RefSeq" id="WP_005981503.1">
    <property type="nucleotide sequence ID" value="NZ_BAABXY010000001.1"/>
</dbReference>
<dbReference type="EMBL" id="LS483487">
    <property type="protein sequence ID" value="SQJ08325.1"/>
    <property type="molecule type" value="Genomic_DNA"/>
</dbReference>
<sequence>MKAEKYIIGLIIAAALSGCTTVGVSPGIGIGWGSGGRVGAGISLNTWMKPDGDWGSDSRYRDFYIKNYKYLVKRYDKLSAQENPNMEEVKDLRIKMLALRQQVNTQWNEIDKRKDFIRNFNQDMDFYINSVESYEARRVW</sequence>
<gene>
    <name evidence="1" type="ORF">NCTC12112_02223</name>
</gene>
<evidence type="ECO:0008006" key="3">
    <source>
        <dbReference type="Google" id="ProtNLM"/>
    </source>
</evidence>
<dbReference type="PROSITE" id="PS51257">
    <property type="entry name" value="PROKAR_LIPOPROTEIN"/>
    <property type="match status" value="1"/>
</dbReference>
<dbReference type="Proteomes" id="UP000249008">
    <property type="component" value="Chromosome 1"/>
</dbReference>
<proteinExistence type="predicted"/>
<evidence type="ECO:0000313" key="2">
    <source>
        <dbReference type="Proteomes" id="UP000249008"/>
    </source>
</evidence>
<dbReference type="KEGG" id="ful:C4N20_01730"/>
<organism evidence="1 2">
    <name type="scientific">Fusobacterium ulcerans</name>
    <dbReference type="NCBI Taxonomy" id="861"/>
    <lineage>
        <taxon>Bacteria</taxon>
        <taxon>Fusobacteriati</taxon>
        <taxon>Fusobacteriota</taxon>
        <taxon>Fusobacteriia</taxon>
        <taxon>Fusobacteriales</taxon>
        <taxon>Fusobacteriaceae</taxon>
        <taxon>Fusobacterium</taxon>
    </lineage>
</organism>
<accession>A0AAX1TT34</accession>